<dbReference type="Proteomes" id="UP000033977">
    <property type="component" value="Unassembled WGS sequence"/>
</dbReference>
<gene>
    <name evidence="2" type="ORF">UW49_C0004G0066</name>
</gene>
<protein>
    <submittedName>
        <fullName evidence="2">Uncharacterized protein</fullName>
    </submittedName>
</protein>
<name>A0A0G1IDI6_9BACT</name>
<comment type="caution">
    <text evidence="2">The sequence shown here is derived from an EMBL/GenBank/DDBJ whole genome shotgun (WGS) entry which is preliminary data.</text>
</comment>
<evidence type="ECO:0000313" key="2">
    <source>
        <dbReference type="EMBL" id="KKT57451.1"/>
    </source>
</evidence>
<proteinExistence type="predicted"/>
<sequence length="57" mass="6846">MKKKRKQSGIKKSKKQNVSFENRHQITFQSWDSILKALRPLKDPKGGYVRCPEYDHW</sequence>
<feature type="compositionally biased region" description="Basic residues" evidence="1">
    <location>
        <begin position="1"/>
        <end position="15"/>
    </location>
</feature>
<organism evidence="2 3">
    <name type="scientific">Candidatus Giovannonibacteria bacterium GW2011_GWB1_44_23</name>
    <dbReference type="NCBI Taxonomy" id="1618652"/>
    <lineage>
        <taxon>Bacteria</taxon>
        <taxon>Candidatus Giovannoniibacteriota</taxon>
    </lineage>
</organism>
<evidence type="ECO:0000313" key="3">
    <source>
        <dbReference type="Proteomes" id="UP000033977"/>
    </source>
</evidence>
<evidence type="ECO:0000256" key="1">
    <source>
        <dbReference type="SAM" id="MobiDB-lite"/>
    </source>
</evidence>
<feature type="region of interest" description="Disordered" evidence="1">
    <location>
        <begin position="1"/>
        <end position="21"/>
    </location>
</feature>
<reference evidence="2 3" key="1">
    <citation type="journal article" date="2015" name="Nature">
        <title>rRNA introns, odd ribosomes, and small enigmatic genomes across a large radiation of phyla.</title>
        <authorList>
            <person name="Brown C.T."/>
            <person name="Hug L.A."/>
            <person name="Thomas B.C."/>
            <person name="Sharon I."/>
            <person name="Castelle C.J."/>
            <person name="Singh A."/>
            <person name="Wilkins M.J."/>
            <person name="Williams K.H."/>
            <person name="Banfield J.F."/>
        </authorList>
    </citation>
    <scope>NUCLEOTIDE SEQUENCE [LARGE SCALE GENOMIC DNA]</scope>
</reference>
<dbReference type="AlphaFoldDB" id="A0A0G1IDI6"/>
<dbReference type="EMBL" id="LCIN01000004">
    <property type="protein sequence ID" value="KKT57451.1"/>
    <property type="molecule type" value="Genomic_DNA"/>
</dbReference>
<accession>A0A0G1IDI6</accession>